<accession>A0A2J7TG01</accession>
<evidence type="ECO:0000313" key="1">
    <source>
        <dbReference type="EMBL" id="PNG25705.1"/>
    </source>
</evidence>
<gene>
    <name evidence="1" type="ORF">CR492_12370</name>
</gene>
<reference evidence="1 2" key="1">
    <citation type="submission" date="2017-10" db="EMBL/GenBank/DDBJ databases">
        <title>Genome announcement of Methylocella silvestris TVC from permafrost.</title>
        <authorList>
            <person name="Wang J."/>
            <person name="Geng K."/>
            <person name="Ul-Haque F."/>
            <person name="Crombie A.T."/>
            <person name="Street L.E."/>
            <person name="Wookey P.A."/>
            <person name="Murrell J.C."/>
            <person name="Pratscher J."/>
        </authorList>
    </citation>
    <scope>NUCLEOTIDE SEQUENCE [LARGE SCALE GENOMIC DNA]</scope>
    <source>
        <strain evidence="1 2">TVC</strain>
    </source>
</reference>
<organism evidence="1 2">
    <name type="scientific">Methylocella silvestris</name>
    <dbReference type="NCBI Taxonomy" id="199596"/>
    <lineage>
        <taxon>Bacteria</taxon>
        <taxon>Pseudomonadati</taxon>
        <taxon>Pseudomonadota</taxon>
        <taxon>Alphaproteobacteria</taxon>
        <taxon>Hyphomicrobiales</taxon>
        <taxon>Beijerinckiaceae</taxon>
        <taxon>Methylocella</taxon>
    </lineage>
</organism>
<sequence>MKDEFIILIAPRAFDTEDALKTIRTADGLRTWERCPEEGQEAFKARVAESATGGHCPVVWLDETDLEL</sequence>
<dbReference type="RefSeq" id="WP_102844059.1">
    <property type="nucleotide sequence ID" value="NZ_PDZR01000013.1"/>
</dbReference>
<dbReference type="AlphaFoldDB" id="A0A2J7TG01"/>
<protein>
    <submittedName>
        <fullName evidence="1">Uncharacterized protein</fullName>
    </submittedName>
</protein>
<evidence type="ECO:0000313" key="2">
    <source>
        <dbReference type="Proteomes" id="UP000236286"/>
    </source>
</evidence>
<name>A0A2J7TG01_METSI</name>
<dbReference type="Proteomes" id="UP000236286">
    <property type="component" value="Unassembled WGS sequence"/>
</dbReference>
<proteinExistence type="predicted"/>
<dbReference type="EMBL" id="PDZR01000013">
    <property type="protein sequence ID" value="PNG25705.1"/>
    <property type="molecule type" value="Genomic_DNA"/>
</dbReference>
<comment type="caution">
    <text evidence="1">The sequence shown here is derived from an EMBL/GenBank/DDBJ whole genome shotgun (WGS) entry which is preliminary data.</text>
</comment>